<evidence type="ECO:0000313" key="1">
    <source>
        <dbReference type="Proteomes" id="UP000790787"/>
    </source>
</evidence>
<evidence type="ECO:0000313" key="2">
    <source>
        <dbReference type="RefSeq" id="XP_075083239.1"/>
    </source>
</evidence>
<reference evidence="1" key="1">
    <citation type="journal article" date="2014" name="Nat. Commun.">
        <title>The tobacco genome sequence and its comparison with those of tomato and potato.</title>
        <authorList>
            <person name="Sierro N."/>
            <person name="Battey J.N."/>
            <person name="Ouadi S."/>
            <person name="Bakaher N."/>
            <person name="Bovet L."/>
            <person name="Willig A."/>
            <person name="Goepfert S."/>
            <person name="Peitsch M.C."/>
            <person name="Ivanov N.V."/>
        </authorList>
    </citation>
    <scope>NUCLEOTIDE SEQUENCE [LARGE SCALE GENOMIC DNA]</scope>
</reference>
<keyword evidence="1" id="KW-1185">Reference proteome</keyword>
<name>A0AC58SE45_TOBAC</name>
<gene>
    <name evidence="2" type="primary">LOC142166991</name>
</gene>
<accession>A0AC58SE45</accession>
<organism evidence="1 2">
    <name type="scientific">Nicotiana tabacum</name>
    <name type="common">Common tobacco</name>
    <dbReference type="NCBI Taxonomy" id="4097"/>
    <lineage>
        <taxon>Eukaryota</taxon>
        <taxon>Viridiplantae</taxon>
        <taxon>Streptophyta</taxon>
        <taxon>Embryophyta</taxon>
        <taxon>Tracheophyta</taxon>
        <taxon>Spermatophyta</taxon>
        <taxon>Magnoliopsida</taxon>
        <taxon>eudicotyledons</taxon>
        <taxon>Gunneridae</taxon>
        <taxon>Pentapetalae</taxon>
        <taxon>asterids</taxon>
        <taxon>lamiids</taxon>
        <taxon>Solanales</taxon>
        <taxon>Solanaceae</taxon>
        <taxon>Nicotianoideae</taxon>
        <taxon>Nicotianeae</taxon>
        <taxon>Nicotiana</taxon>
    </lineage>
</organism>
<dbReference type="Proteomes" id="UP000790787">
    <property type="component" value="Chromosome 12"/>
</dbReference>
<reference evidence="2" key="2">
    <citation type="submission" date="2025-08" db="UniProtKB">
        <authorList>
            <consortium name="RefSeq"/>
        </authorList>
    </citation>
    <scope>IDENTIFICATION</scope>
    <source>
        <tissue evidence="2">Leaf</tissue>
    </source>
</reference>
<protein>
    <submittedName>
        <fullName evidence="2">Uncharacterized protein LOC142166991</fullName>
    </submittedName>
</protein>
<proteinExistence type="predicted"/>
<dbReference type="RefSeq" id="XP_075083239.1">
    <property type="nucleotide sequence ID" value="XM_075227138.1"/>
</dbReference>
<sequence>MANDTVETTTGFSLMNSQHIDCNDPLYVHPSDIPDLQIVPKFLIKTENYSEWSRSMKTSLLRKNKLGFIDGTCTRDLYEKDVFQLHQWDRCNAIVQSWIMTSVAKELRKGIVFSSNAQKVWNLLRTRFDKVNATKIYHMMEISSLVQGVSSVSVYFSNLNDLWSEFESPIPESCDCERSGPFVEFYTNKNL</sequence>